<evidence type="ECO:0000256" key="1">
    <source>
        <dbReference type="SAM" id="MobiDB-lite"/>
    </source>
</evidence>
<evidence type="ECO:0000313" key="2">
    <source>
        <dbReference type="EMBL" id="GEM39970.1"/>
    </source>
</evidence>
<dbReference type="EMBL" id="BJXA01000030">
    <property type="protein sequence ID" value="GEM39970.1"/>
    <property type="molecule type" value="Genomic_DNA"/>
</dbReference>
<name>A0A511MH13_9NOCA</name>
<reference evidence="2 3" key="1">
    <citation type="submission" date="2019-07" db="EMBL/GenBank/DDBJ databases">
        <title>Whole genome shotgun sequence of Nocardia ninae NBRC 108245.</title>
        <authorList>
            <person name="Hosoyama A."/>
            <person name="Uohara A."/>
            <person name="Ohji S."/>
            <person name="Ichikawa N."/>
        </authorList>
    </citation>
    <scope>NUCLEOTIDE SEQUENCE [LARGE SCALE GENOMIC DNA]</scope>
    <source>
        <strain evidence="2 3">NBRC 108245</strain>
    </source>
</reference>
<dbReference type="AlphaFoldDB" id="A0A511MH13"/>
<sequence>MLPAGPCDGDRFPNAIKVRIAVDPQTNDGEVLDVEQGSGRPDQAPGWIRMRQGAGLARPTIYCSKSKWPEVQAACQGLTYASWVAEWTGQEHGIDGAVACQLSATISLTPSRVVGTRGSGVKSGRHRFLLPP</sequence>
<dbReference type="Proteomes" id="UP000321424">
    <property type="component" value="Unassembled WGS sequence"/>
</dbReference>
<organism evidence="2 3">
    <name type="scientific">Nocardia ninae NBRC 108245</name>
    <dbReference type="NCBI Taxonomy" id="1210091"/>
    <lineage>
        <taxon>Bacteria</taxon>
        <taxon>Bacillati</taxon>
        <taxon>Actinomycetota</taxon>
        <taxon>Actinomycetes</taxon>
        <taxon>Mycobacteriales</taxon>
        <taxon>Nocardiaceae</taxon>
        <taxon>Nocardia</taxon>
    </lineage>
</organism>
<feature type="region of interest" description="Disordered" evidence="1">
    <location>
        <begin position="27"/>
        <end position="46"/>
    </location>
</feature>
<proteinExistence type="predicted"/>
<keyword evidence="3" id="KW-1185">Reference proteome</keyword>
<gene>
    <name evidence="2" type="ORF">NN4_44890</name>
</gene>
<evidence type="ECO:0000313" key="3">
    <source>
        <dbReference type="Proteomes" id="UP000321424"/>
    </source>
</evidence>
<comment type="caution">
    <text evidence="2">The sequence shown here is derived from an EMBL/GenBank/DDBJ whole genome shotgun (WGS) entry which is preliminary data.</text>
</comment>
<accession>A0A511MH13</accession>
<protein>
    <submittedName>
        <fullName evidence="2">Uncharacterized protein</fullName>
    </submittedName>
</protein>